<protein>
    <submittedName>
        <fullName evidence="10">Response regulator</fullName>
    </submittedName>
</protein>
<dbReference type="InterPro" id="IPR011006">
    <property type="entry name" value="CheY-like_superfamily"/>
</dbReference>
<dbReference type="GO" id="GO:0000976">
    <property type="term" value="F:transcription cis-regulatory region binding"/>
    <property type="evidence" value="ECO:0007669"/>
    <property type="project" value="TreeGrafter"/>
</dbReference>
<dbReference type="EMBL" id="LS483409">
    <property type="protein sequence ID" value="SQG78582.1"/>
    <property type="molecule type" value="Genomic_DNA"/>
</dbReference>
<dbReference type="SMART" id="SM00448">
    <property type="entry name" value="REC"/>
    <property type="match status" value="1"/>
</dbReference>
<gene>
    <name evidence="10" type="primary">graR</name>
    <name evidence="10" type="ORF">NCTC13773_00348</name>
</gene>
<dbReference type="SUPFAM" id="SSF52172">
    <property type="entry name" value="CheY-like"/>
    <property type="match status" value="1"/>
</dbReference>
<dbReference type="InterPro" id="IPR016032">
    <property type="entry name" value="Sig_transdc_resp-reg_C-effctor"/>
</dbReference>
<evidence type="ECO:0000313" key="11">
    <source>
        <dbReference type="Proteomes" id="UP000249013"/>
    </source>
</evidence>
<feature type="domain" description="Response regulatory" evidence="8">
    <location>
        <begin position="4"/>
        <end position="117"/>
    </location>
</feature>
<feature type="domain" description="OmpR/PhoB-type" evidence="9">
    <location>
        <begin position="128"/>
        <end position="226"/>
    </location>
</feature>
<keyword evidence="3" id="KW-0805">Transcription regulation</keyword>
<dbReference type="SUPFAM" id="SSF46894">
    <property type="entry name" value="C-terminal effector domain of the bipartite response regulators"/>
    <property type="match status" value="1"/>
</dbReference>
<keyword evidence="5" id="KW-0804">Transcription</keyword>
<dbReference type="PROSITE" id="PS50110">
    <property type="entry name" value="RESPONSE_REGULATORY"/>
    <property type="match status" value="1"/>
</dbReference>
<evidence type="ECO:0000256" key="2">
    <source>
        <dbReference type="ARBA" id="ARBA00023012"/>
    </source>
</evidence>
<dbReference type="Gene3D" id="1.10.10.10">
    <property type="entry name" value="Winged helix-like DNA-binding domain superfamily/Winged helix DNA-binding domain"/>
    <property type="match status" value="1"/>
</dbReference>
<evidence type="ECO:0000256" key="4">
    <source>
        <dbReference type="ARBA" id="ARBA00023125"/>
    </source>
</evidence>
<dbReference type="PANTHER" id="PTHR48111:SF31">
    <property type="entry name" value="TRANSCRIPTIONAL REGULATORY PROTEIN YXDJ"/>
    <property type="match status" value="1"/>
</dbReference>
<keyword evidence="2" id="KW-0902">Two-component regulatory system</keyword>
<feature type="DNA-binding region" description="OmpR/PhoB-type" evidence="7">
    <location>
        <begin position="128"/>
        <end position="226"/>
    </location>
</feature>
<dbReference type="InterPro" id="IPR001867">
    <property type="entry name" value="OmpR/PhoB-type_DNA-bd"/>
</dbReference>
<reference evidence="10 11" key="1">
    <citation type="submission" date="2018-06" db="EMBL/GenBank/DDBJ databases">
        <authorList>
            <consortium name="Pathogen Informatics"/>
            <person name="Doyle S."/>
        </authorList>
    </citation>
    <scope>NUCLEOTIDE SEQUENCE [LARGE SCALE GENOMIC DNA]</scope>
    <source>
        <strain evidence="10 11">NCTC13773</strain>
    </source>
</reference>
<dbReference type="PANTHER" id="PTHR48111">
    <property type="entry name" value="REGULATOR OF RPOS"/>
    <property type="match status" value="1"/>
</dbReference>
<dbReference type="GO" id="GO:0000156">
    <property type="term" value="F:phosphorelay response regulator activity"/>
    <property type="evidence" value="ECO:0007669"/>
    <property type="project" value="TreeGrafter"/>
</dbReference>
<evidence type="ECO:0000256" key="7">
    <source>
        <dbReference type="PROSITE-ProRule" id="PRU01091"/>
    </source>
</evidence>
<keyword evidence="1 6" id="KW-0597">Phosphoprotein</keyword>
<feature type="modified residue" description="4-aspartylphosphate" evidence="6">
    <location>
        <position position="53"/>
    </location>
</feature>
<evidence type="ECO:0000256" key="1">
    <source>
        <dbReference type="ARBA" id="ARBA00022553"/>
    </source>
</evidence>
<dbReference type="GO" id="GO:0032993">
    <property type="term" value="C:protein-DNA complex"/>
    <property type="evidence" value="ECO:0007669"/>
    <property type="project" value="TreeGrafter"/>
</dbReference>
<dbReference type="PROSITE" id="PS51755">
    <property type="entry name" value="OMPR_PHOB"/>
    <property type="match status" value="1"/>
</dbReference>
<keyword evidence="4 7" id="KW-0238">DNA-binding</keyword>
<accession>A0AA94M0J6</accession>
<evidence type="ECO:0000256" key="5">
    <source>
        <dbReference type="ARBA" id="ARBA00023163"/>
    </source>
</evidence>
<dbReference type="CDD" id="cd00383">
    <property type="entry name" value="trans_reg_C"/>
    <property type="match status" value="1"/>
</dbReference>
<name>A0AA94M0J6_9STRE</name>
<dbReference type="AlphaFoldDB" id="A0AA94M0J6"/>
<dbReference type="InterPro" id="IPR001789">
    <property type="entry name" value="Sig_transdc_resp-reg_receiver"/>
</dbReference>
<dbReference type="Proteomes" id="UP000249013">
    <property type="component" value="Chromosome 1"/>
</dbReference>
<evidence type="ECO:0000259" key="9">
    <source>
        <dbReference type="PROSITE" id="PS51755"/>
    </source>
</evidence>
<organism evidence="10 11">
    <name type="scientific">Streptococcus gallolyticus</name>
    <dbReference type="NCBI Taxonomy" id="315405"/>
    <lineage>
        <taxon>Bacteria</taxon>
        <taxon>Bacillati</taxon>
        <taxon>Bacillota</taxon>
        <taxon>Bacilli</taxon>
        <taxon>Lactobacillales</taxon>
        <taxon>Streptococcaceae</taxon>
        <taxon>Streptococcus</taxon>
    </lineage>
</organism>
<dbReference type="RefSeq" id="WP_077496128.1">
    <property type="nucleotide sequence ID" value="NZ_LS483409.1"/>
</dbReference>
<sequence length="256" mass="29582">MTFKIGIIEDDSDLAAIVKEYLVRYDFEVCICKDFKTIDLFVEDYNPNLILLDINIPYYDGFYWCNEIRKITNVPIIFTSARAEDADQIRAIVSGGDDYVIKPFSHELLLAKINSQLRRAYGEYARSETEIDCGDCTFNKHRFTIKCKNNQIDLSKNEAILIELLFNHHPNIITREKLLSEIWDNELFVEENTLNETISRVKDSLIKIGKNTILLTTTYEGILVEKIASIQEGILCCEMKGKYGWTGVATKSFYKR</sequence>
<dbReference type="Gene3D" id="6.10.250.690">
    <property type="match status" value="1"/>
</dbReference>
<dbReference type="InterPro" id="IPR036388">
    <property type="entry name" value="WH-like_DNA-bd_sf"/>
</dbReference>
<evidence type="ECO:0000256" key="3">
    <source>
        <dbReference type="ARBA" id="ARBA00023015"/>
    </source>
</evidence>
<dbReference type="GO" id="GO:0005829">
    <property type="term" value="C:cytosol"/>
    <property type="evidence" value="ECO:0007669"/>
    <property type="project" value="TreeGrafter"/>
</dbReference>
<proteinExistence type="predicted"/>
<dbReference type="GO" id="GO:0006355">
    <property type="term" value="P:regulation of DNA-templated transcription"/>
    <property type="evidence" value="ECO:0007669"/>
    <property type="project" value="InterPro"/>
</dbReference>
<dbReference type="Pfam" id="PF00486">
    <property type="entry name" value="Trans_reg_C"/>
    <property type="match status" value="1"/>
</dbReference>
<evidence type="ECO:0000256" key="6">
    <source>
        <dbReference type="PROSITE-ProRule" id="PRU00169"/>
    </source>
</evidence>
<evidence type="ECO:0000313" key="10">
    <source>
        <dbReference type="EMBL" id="SQG78582.1"/>
    </source>
</evidence>
<dbReference type="InterPro" id="IPR039420">
    <property type="entry name" value="WalR-like"/>
</dbReference>
<dbReference type="Pfam" id="PF00072">
    <property type="entry name" value="Response_reg"/>
    <property type="match status" value="1"/>
</dbReference>
<dbReference type="Gene3D" id="3.40.50.2300">
    <property type="match status" value="1"/>
</dbReference>
<evidence type="ECO:0000259" key="8">
    <source>
        <dbReference type="PROSITE" id="PS50110"/>
    </source>
</evidence>